<dbReference type="AlphaFoldDB" id="X7ZYG6"/>
<name>X7ZYG6_MYCXE</name>
<reference evidence="1" key="1">
    <citation type="submission" date="2014-01" db="EMBL/GenBank/DDBJ databases">
        <authorList>
            <person name="Brown-Elliot B."/>
            <person name="Wallace R."/>
            <person name="Lenaerts A."/>
            <person name="Ordway D."/>
            <person name="DeGroote M.A."/>
            <person name="Parker T."/>
            <person name="Sizemore C."/>
            <person name="Tallon L.J."/>
            <person name="Sadzewicz L.K."/>
            <person name="Sengamalay N."/>
            <person name="Fraser C.M."/>
            <person name="Hine E."/>
            <person name="Shefchek K.A."/>
            <person name="Das S.P."/>
            <person name="Tettelin H."/>
        </authorList>
    </citation>
    <scope>NUCLEOTIDE SEQUENCE [LARGE SCALE GENOMIC DNA]</scope>
    <source>
        <strain evidence="1">4042</strain>
    </source>
</reference>
<protein>
    <submittedName>
        <fullName evidence="1">Uncharacterized protein</fullName>
    </submittedName>
</protein>
<accession>X7ZYG6</accession>
<gene>
    <name evidence="1" type="ORF">I553_5881</name>
</gene>
<dbReference type="PATRIC" id="fig|1299334.3.peg.7815"/>
<dbReference type="EMBL" id="JAOB01000069">
    <property type="protein sequence ID" value="EUA23680.1"/>
    <property type="molecule type" value="Genomic_DNA"/>
</dbReference>
<comment type="caution">
    <text evidence="1">The sequence shown here is derived from an EMBL/GenBank/DDBJ whole genome shotgun (WGS) entry which is preliminary data.</text>
</comment>
<evidence type="ECO:0000313" key="1">
    <source>
        <dbReference type="EMBL" id="EUA23680.1"/>
    </source>
</evidence>
<organism evidence="1">
    <name type="scientific">Mycobacterium xenopi 4042</name>
    <dbReference type="NCBI Taxonomy" id="1299334"/>
    <lineage>
        <taxon>Bacteria</taxon>
        <taxon>Bacillati</taxon>
        <taxon>Actinomycetota</taxon>
        <taxon>Actinomycetes</taxon>
        <taxon>Mycobacteriales</taxon>
        <taxon>Mycobacteriaceae</taxon>
        <taxon>Mycobacterium</taxon>
    </lineage>
</organism>
<proteinExistence type="predicted"/>
<sequence>MLLHVARDRAAVADLPRSPCYAKATAASRCRHGMAGETRLTDAADDLRRLLDSRMST</sequence>